<dbReference type="InterPro" id="IPR018973">
    <property type="entry name" value="MZB"/>
</dbReference>
<feature type="domain" description="MrfA-like Zn-binding" evidence="1">
    <location>
        <begin position="489"/>
        <end position="593"/>
    </location>
</feature>
<name>A0A2W4VXE6_9CYAN</name>
<reference evidence="2 3" key="2">
    <citation type="submission" date="2018-06" db="EMBL/GenBank/DDBJ databases">
        <title>Metagenomic assembly of (sub)arctic Cyanobacteria and their associated microbiome from non-axenic cultures.</title>
        <authorList>
            <person name="Baurain D."/>
        </authorList>
    </citation>
    <scope>NUCLEOTIDE SEQUENCE [LARGE SCALE GENOMIC DNA]</scope>
    <source>
        <strain evidence="2">ULC066bin1</strain>
    </source>
</reference>
<dbReference type="AlphaFoldDB" id="A0A2W4VXE6"/>
<reference evidence="2 3" key="1">
    <citation type="submission" date="2018-04" db="EMBL/GenBank/DDBJ databases">
        <authorList>
            <person name="Go L.Y."/>
            <person name="Mitchell J.A."/>
        </authorList>
    </citation>
    <scope>NUCLEOTIDE SEQUENCE [LARGE SCALE GENOMIC DNA]</scope>
    <source>
        <strain evidence="2">ULC066bin1</strain>
    </source>
</reference>
<proteinExistence type="predicted"/>
<evidence type="ECO:0000259" key="1">
    <source>
        <dbReference type="Pfam" id="PF09369"/>
    </source>
</evidence>
<dbReference type="Proteomes" id="UP000249467">
    <property type="component" value="Unassembled WGS sequence"/>
</dbReference>
<accession>A0A2W4VXE6</accession>
<dbReference type="Pfam" id="PF09369">
    <property type="entry name" value="MZB"/>
    <property type="match status" value="1"/>
</dbReference>
<comment type="caution">
    <text evidence="2">The sequence shown here is derived from an EMBL/GenBank/DDBJ whole genome shotgun (WGS) entry which is preliminary data.</text>
</comment>
<dbReference type="EMBL" id="QBML01000047">
    <property type="protein sequence ID" value="PZO35947.1"/>
    <property type="molecule type" value="Genomic_DNA"/>
</dbReference>
<dbReference type="InterPro" id="IPR047721">
    <property type="entry name" value="DrmB"/>
</dbReference>
<evidence type="ECO:0000313" key="3">
    <source>
        <dbReference type="Proteomes" id="UP000249467"/>
    </source>
</evidence>
<dbReference type="NCBIfam" id="NF038324">
    <property type="entry name" value="DrmB_fam"/>
    <property type="match status" value="1"/>
</dbReference>
<protein>
    <recommendedName>
        <fullName evidence="1">MrfA-like Zn-binding domain-containing protein</fullName>
    </recommendedName>
</protein>
<sequence length="625" mass="70659">MNKYRIGELRPSQIMFSYGIGAIADLPNLATMVMGLEEWQRQHTQVITEDRLLAAVQEQLGAQVQQLVSLPIPEEEARQPFSNYQPSLEGIPVAPFPTWMVCPKCDLLAPITDGLFELKTFRNRHSEAAYHHTNCNKAIAPKVIPVRFLTACEKGHLDDFPWRYFVHRGSSDCKGSLRLIEPSVSGAVTDIVIKCDTCAASRRMSDAFGLSGKQNMPRCRGRHPHLRNFDDKCDRQMKTMLLGASNSWFSLSLSALSIPNAENKLEQYIDSYWLTLEEANSAEMLKALLRILQKQGKGYELENYKIEEILDAIAKRNHGSSQDSNQEIDDHTSATDLKAPEWRKFHSVTGLEDLGKDWRLKAIAPPVDFQKVISKVILVEKLREVRSLIGFTRIQSPGDFTDTGEVPKEYRAPLSRFKPSWVPAMEVRGEGIFIEFNEASLQAWEQQPAVKKQHIKVKEAHKTWLNQRNPELVDKISTPDMRYLLIHSFSHALMRQFALECGYNAASLRERIYAQVANRDRQAQAGLLIYTAAPDSEGTLGGLVHLGEAPRLNHHIHQALESIRICTSDPLCAEHDPADDRVSLHWAACHACLFSPETSCERGNKFLDRALLVPTFSQTDICFFT</sequence>
<evidence type="ECO:0000313" key="2">
    <source>
        <dbReference type="EMBL" id="PZO35947.1"/>
    </source>
</evidence>
<gene>
    <name evidence="2" type="ORF">DCF19_22795</name>
</gene>
<organism evidence="2 3">
    <name type="scientific">Pseudanabaena frigida</name>
    <dbReference type="NCBI Taxonomy" id="945775"/>
    <lineage>
        <taxon>Bacteria</taxon>
        <taxon>Bacillati</taxon>
        <taxon>Cyanobacteriota</taxon>
        <taxon>Cyanophyceae</taxon>
        <taxon>Pseudanabaenales</taxon>
        <taxon>Pseudanabaenaceae</taxon>
        <taxon>Pseudanabaena</taxon>
    </lineage>
</organism>